<evidence type="ECO:0000256" key="1">
    <source>
        <dbReference type="SAM" id="MobiDB-lite"/>
    </source>
</evidence>
<proteinExistence type="predicted"/>
<dbReference type="Proteomes" id="UP001054945">
    <property type="component" value="Unassembled WGS sequence"/>
</dbReference>
<sequence length="210" mass="24786">MPCYTETTDLHSRATWLARENVRRATVPERKWHYLTRDEIGEEEETDLSSGLARVRSRPAGEHHDSVISRIRRMKLQQRLKWQLLMKCCPCRRISRKHQEQEERRIARSFISSRHHSWYDTVPINYKKVPSQCHGKAVPVTHPPVFKDNRRGKGKVQANSRDQQRLWWKSVLNVDLPETEAEILLKGRRSTRWRRTGGGQLLHLGGRITK</sequence>
<feature type="region of interest" description="Disordered" evidence="1">
    <location>
        <begin position="136"/>
        <end position="161"/>
    </location>
</feature>
<evidence type="ECO:0000313" key="3">
    <source>
        <dbReference type="Proteomes" id="UP001054945"/>
    </source>
</evidence>
<feature type="region of interest" description="Disordered" evidence="1">
    <location>
        <begin position="45"/>
        <end position="64"/>
    </location>
</feature>
<accession>A0AAV4MZ94</accession>
<keyword evidence="3" id="KW-1185">Reference proteome</keyword>
<comment type="caution">
    <text evidence="2">The sequence shown here is derived from an EMBL/GenBank/DDBJ whole genome shotgun (WGS) entry which is preliminary data.</text>
</comment>
<gene>
    <name evidence="2" type="primary">AVEN_31255_1</name>
    <name evidence="2" type="ORF">CEXT_776201</name>
</gene>
<protein>
    <submittedName>
        <fullName evidence="2">Uncharacterized protein</fullName>
    </submittedName>
</protein>
<reference evidence="2 3" key="1">
    <citation type="submission" date="2021-06" db="EMBL/GenBank/DDBJ databases">
        <title>Caerostris extrusa draft genome.</title>
        <authorList>
            <person name="Kono N."/>
            <person name="Arakawa K."/>
        </authorList>
    </citation>
    <scope>NUCLEOTIDE SEQUENCE [LARGE SCALE GENOMIC DNA]</scope>
</reference>
<organism evidence="2 3">
    <name type="scientific">Caerostris extrusa</name>
    <name type="common">Bark spider</name>
    <name type="synonym">Caerostris bankana</name>
    <dbReference type="NCBI Taxonomy" id="172846"/>
    <lineage>
        <taxon>Eukaryota</taxon>
        <taxon>Metazoa</taxon>
        <taxon>Ecdysozoa</taxon>
        <taxon>Arthropoda</taxon>
        <taxon>Chelicerata</taxon>
        <taxon>Arachnida</taxon>
        <taxon>Araneae</taxon>
        <taxon>Araneomorphae</taxon>
        <taxon>Entelegynae</taxon>
        <taxon>Araneoidea</taxon>
        <taxon>Araneidae</taxon>
        <taxon>Caerostris</taxon>
    </lineage>
</organism>
<dbReference type="AlphaFoldDB" id="A0AAV4MZ94"/>
<name>A0AAV4MZ94_CAEEX</name>
<dbReference type="EMBL" id="BPLR01020363">
    <property type="protein sequence ID" value="GIX77867.1"/>
    <property type="molecule type" value="Genomic_DNA"/>
</dbReference>
<evidence type="ECO:0000313" key="2">
    <source>
        <dbReference type="EMBL" id="GIX77867.1"/>
    </source>
</evidence>